<name>A0A9W7ZSL2_9FUNG</name>
<sequence>MRKRTAFTHGDDGPDPAVAMVSSPPSSQTSTTSSSLDRPESLAVPAHEEPQGVYGRIPGKGDKIFRVPQTHDFLTALFTVGRGKTTFDYITLSVMATQVGLFLMLPSAIKRPLFIGLFMFWRALYNGGLGYLLKVQSERRQLVKWARRWGLFDPAYGDGSRARFFQAELTAKMGPDYDFNAVPIEFNTWLLYRQLVDLILINDFVTYLCFTLAYFSVPSRDTFVQDALRYVGGVLLLLFNLWVKADAHRVVKDFAWYWGDFFFLIDQSLTFDGVFEMAPHPMYSVGYIGYYGAALMTGSLTVLFVSLLAHGCQFAFLGLVESPHIDKTYGPAPSADPLVGLPPPESGEPGISPDLAAAARQQWRHRFFSVKDVYNTYFRRDMVGFKNFDFFRATDQLVALVAAQSLALSLFANLGSSSGDPVTTTTNSRGLLWSLVFPGTVGQTVTILQALFWVLFRVHFMGWILYRQSRDKLWTRHFIKVGSTPADCFGHWKVLQNLGQTMNYLTFFLLTVQFYQWPTAGLTSQWFILRHTLGLLLLLLHVYYALSVYDVLGDFGWFYGDFFIENYPSTLMYSGIYRYANDPEYFMGHSAFWGLALIAGSWHLVAMAAFMQLSTFLFLHYVEAPHLRRLYGDKVRREAGFTRAVRQVKLLPTQLRVMLRLADDHSNNVTAGDVDHRPTTAATATAADHETSPTSEWFAEQVIHHVRQTLESVVQETGELVGDLIRTKARPILQEIVDDTRSLVAQSKTRVAATKSPTFMARLRSSLGAYAVELVPPAAGASDPRAVARARTPRYPGSSLPSIMGHGSATPSPPVSPSKSSKFGSTDSSNSGGSDGESRGPAPLVYALGEPIHVVWQAPRDHSPRDWVGIYKVTSNPSDAVSTVSSRRRYHYVHPSTGLVAGAVDSASTPVTPLLDFSPTGMDHDPSRKGSPELVTKELNGHARQVYRGEVVFRDQSLPWEAGTYEIRYHCDDTHTVLTLTQPFEINVQPVGLENTPEDPARIEAALLPYLQRCLANADLPFPILTAEDPFVNVTEEQARRIVYGIRLFFGIDFAPAILQLDYNAQRLAQRIVAAHQALAPFASPKVANDES</sequence>
<reference evidence="14" key="1">
    <citation type="submission" date="2022-07" db="EMBL/GenBank/DDBJ databases">
        <title>Phylogenomic reconstructions and comparative analyses of Kickxellomycotina fungi.</title>
        <authorList>
            <person name="Reynolds N.K."/>
            <person name="Stajich J.E."/>
            <person name="Barry K."/>
            <person name="Grigoriev I.V."/>
            <person name="Crous P."/>
            <person name="Smith M.E."/>
        </authorList>
    </citation>
    <scope>NUCLEOTIDE SEQUENCE</scope>
    <source>
        <strain evidence="14">RSA 861</strain>
    </source>
</reference>
<feature type="region of interest" description="Disordered" evidence="13">
    <location>
        <begin position="1"/>
        <end position="52"/>
    </location>
</feature>
<feature type="transmembrane region" description="Helical" evidence="12">
    <location>
        <begin position="227"/>
        <end position="243"/>
    </location>
</feature>
<comment type="subcellular location">
    <subcellularLocation>
        <location evidence="1">Endomembrane system</location>
        <topology evidence="1">Multi-pass membrane protein</topology>
    </subcellularLocation>
    <subcellularLocation>
        <location evidence="12">Endoplasmic reticulum membrane</location>
        <topology evidence="12">Multi-pass membrane protein</topology>
    </subcellularLocation>
</comment>
<evidence type="ECO:0000256" key="11">
    <source>
        <dbReference type="ARBA" id="ARBA00023264"/>
    </source>
</evidence>
<evidence type="ECO:0000256" key="9">
    <source>
        <dbReference type="ARBA" id="ARBA00023136"/>
    </source>
</evidence>
<evidence type="ECO:0000256" key="8">
    <source>
        <dbReference type="ARBA" id="ARBA00023098"/>
    </source>
</evidence>
<feature type="transmembrane region" description="Helical" evidence="12">
    <location>
        <begin position="287"/>
        <end position="309"/>
    </location>
</feature>
<comment type="caution">
    <text evidence="14">The sequence shown here is derived from an EMBL/GenBank/DDBJ whole genome shotgun (WGS) entry which is preliminary data.</text>
</comment>
<feature type="region of interest" description="Disordered" evidence="13">
    <location>
        <begin position="669"/>
        <end position="690"/>
    </location>
</feature>
<accession>A0A9W7ZSL2</accession>
<comment type="function">
    <text evidence="12">Catalyzes the first step of the methylation pathway of phosphatidylcholine biosynthesis, the SAM-dependent methylation of phosphatidylethanolamine (PE) to phosphatidylmonomethylethanolamine (PMME).</text>
</comment>
<feature type="compositionally biased region" description="Low complexity" evidence="13">
    <location>
        <begin position="15"/>
        <end position="35"/>
    </location>
</feature>
<evidence type="ECO:0000256" key="6">
    <source>
        <dbReference type="ARBA" id="ARBA00022692"/>
    </source>
</evidence>
<dbReference type="OrthoDB" id="4583at2759"/>
<keyword evidence="4 12" id="KW-0808">Transferase</keyword>
<evidence type="ECO:0000256" key="7">
    <source>
        <dbReference type="ARBA" id="ARBA00022989"/>
    </source>
</evidence>
<evidence type="ECO:0000256" key="10">
    <source>
        <dbReference type="ARBA" id="ARBA00023209"/>
    </source>
</evidence>
<feature type="transmembrane region" description="Helical" evidence="12">
    <location>
        <begin position="195"/>
        <end position="215"/>
    </location>
</feature>
<evidence type="ECO:0000313" key="15">
    <source>
        <dbReference type="Proteomes" id="UP001150569"/>
    </source>
</evidence>
<comment type="pathway">
    <text evidence="12">Phospholipid metabolism; phosphatidylcholine biosynthesis.</text>
</comment>
<dbReference type="GO" id="GO:0005789">
    <property type="term" value="C:endoplasmic reticulum membrane"/>
    <property type="evidence" value="ECO:0007669"/>
    <property type="project" value="UniProtKB-SubCell"/>
</dbReference>
<comment type="similarity">
    <text evidence="12">Belongs to the class VI-like SAM-binding methyltransferase superfamily. CHO2 family.</text>
</comment>
<dbReference type="AlphaFoldDB" id="A0A9W7ZSL2"/>
<evidence type="ECO:0000256" key="5">
    <source>
        <dbReference type="ARBA" id="ARBA00022691"/>
    </source>
</evidence>
<feature type="transmembrane region" description="Helical" evidence="12">
    <location>
        <begin position="527"/>
        <end position="546"/>
    </location>
</feature>
<dbReference type="PANTHER" id="PTHR32138">
    <property type="entry name" value="PHOSPHATIDYLETHANOLAMINE N-METHYLTRANSFERASE"/>
    <property type="match status" value="1"/>
</dbReference>
<keyword evidence="3 12" id="KW-0489">Methyltransferase</keyword>
<dbReference type="PROSITE" id="PS51598">
    <property type="entry name" value="SAM_CHO2"/>
    <property type="match status" value="1"/>
</dbReference>
<dbReference type="GO" id="GO:0032259">
    <property type="term" value="P:methylation"/>
    <property type="evidence" value="ECO:0007669"/>
    <property type="project" value="UniProtKB-KW"/>
</dbReference>
<feature type="transmembrane region" description="Helical" evidence="12">
    <location>
        <begin position="115"/>
        <end position="133"/>
    </location>
</feature>
<comment type="caution">
    <text evidence="12">Lacks conserved residue(s) required for the propagation of feature annotation.</text>
</comment>
<evidence type="ECO:0000256" key="2">
    <source>
        <dbReference type="ARBA" id="ARBA00022516"/>
    </source>
</evidence>
<keyword evidence="2 12" id="KW-0444">Lipid biosynthesis</keyword>
<dbReference type="Gene3D" id="1.20.120.1630">
    <property type="match status" value="1"/>
</dbReference>
<feature type="transmembrane region" description="Helical" evidence="12">
    <location>
        <begin position="435"/>
        <end position="466"/>
    </location>
</feature>
<keyword evidence="9 12" id="KW-0472">Membrane</keyword>
<keyword evidence="7 12" id="KW-1133">Transmembrane helix</keyword>
<feature type="compositionally biased region" description="Low complexity" evidence="13">
    <location>
        <begin position="817"/>
        <end position="832"/>
    </location>
</feature>
<evidence type="ECO:0000256" key="1">
    <source>
        <dbReference type="ARBA" id="ARBA00004127"/>
    </source>
</evidence>
<proteinExistence type="inferred from homology"/>
<keyword evidence="15" id="KW-1185">Reference proteome</keyword>
<dbReference type="GO" id="GO:0006656">
    <property type="term" value="P:phosphatidylcholine biosynthetic process"/>
    <property type="evidence" value="ECO:0007669"/>
    <property type="project" value="UniProtKB-UniRule"/>
</dbReference>
<evidence type="ECO:0000313" key="14">
    <source>
        <dbReference type="EMBL" id="KAJ1915394.1"/>
    </source>
</evidence>
<feature type="transmembrane region" description="Helical" evidence="12">
    <location>
        <begin position="89"/>
        <end position="109"/>
    </location>
</feature>
<dbReference type="Pfam" id="PF04191">
    <property type="entry name" value="PEMT"/>
    <property type="match status" value="2"/>
</dbReference>
<evidence type="ECO:0000256" key="4">
    <source>
        <dbReference type="ARBA" id="ARBA00022679"/>
    </source>
</evidence>
<keyword evidence="10 12" id="KW-0594">Phospholipid biosynthesis</keyword>
<keyword evidence="8 12" id="KW-0443">Lipid metabolism</keyword>
<feature type="transmembrane region" description="Helical" evidence="12">
    <location>
        <begin position="255"/>
        <end position="275"/>
    </location>
</feature>
<dbReference type="GO" id="GO:0004608">
    <property type="term" value="F:phosphatidylethanolamine N-methyltransferase activity"/>
    <property type="evidence" value="ECO:0007669"/>
    <property type="project" value="UniProtKB-UniRule"/>
</dbReference>
<gene>
    <name evidence="14" type="primary">CHO2_2</name>
    <name evidence="14" type="ORF">IWQ60_008448</name>
</gene>
<dbReference type="Gene3D" id="2.60.40.2840">
    <property type="match status" value="1"/>
</dbReference>
<evidence type="ECO:0000256" key="13">
    <source>
        <dbReference type="SAM" id="MobiDB-lite"/>
    </source>
</evidence>
<keyword evidence="6 12" id="KW-0812">Transmembrane</keyword>
<dbReference type="EMBL" id="JANBPT010000631">
    <property type="protein sequence ID" value="KAJ1915394.1"/>
    <property type="molecule type" value="Genomic_DNA"/>
</dbReference>
<comment type="catalytic activity">
    <reaction evidence="12">
        <text>a 1,2-diacyl-sn-glycero-3-phosphoethanolamine + S-adenosyl-L-methionine = a 1,2-diacyl-sn-glycero-3-phospho-N-methylethanolamine + S-adenosyl-L-homocysteine + H(+)</text>
        <dbReference type="Rhea" id="RHEA:11164"/>
        <dbReference type="ChEBI" id="CHEBI:15378"/>
        <dbReference type="ChEBI" id="CHEBI:57856"/>
        <dbReference type="ChEBI" id="CHEBI:59789"/>
        <dbReference type="ChEBI" id="CHEBI:64573"/>
        <dbReference type="ChEBI" id="CHEBI:64612"/>
        <dbReference type="EC" id="2.1.1.17"/>
    </reaction>
</comment>
<feature type="region of interest" description="Disordered" evidence="13">
    <location>
        <begin position="780"/>
        <end position="843"/>
    </location>
</feature>
<protein>
    <recommendedName>
        <fullName evidence="12">Phosphatidylethanolamine N-methyltransferase</fullName>
        <shortName evidence="12">PEAMT</shortName>
        <ecNumber evidence="12">2.1.1.17</ecNumber>
    </recommendedName>
</protein>
<keyword evidence="11 12" id="KW-1208">Phospholipid metabolism</keyword>
<evidence type="ECO:0000256" key="12">
    <source>
        <dbReference type="RuleBase" id="RU361122"/>
    </source>
</evidence>
<dbReference type="InterPro" id="IPR007318">
    <property type="entry name" value="Phopholipid_MeTrfase"/>
</dbReference>
<dbReference type="InterPro" id="IPR016219">
    <property type="entry name" value="Phosphatid-EA_MeTrfase_fun"/>
</dbReference>
<feature type="transmembrane region" description="Helical" evidence="12">
    <location>
        <begin position="591"/>
        <end position="619"/>
    </location>
</feature>
<keyword evidence="5 12" id="KW-0949">S-adenosyl-L-methionine</keyword>
<dbReference type="PANTHER" id="PTHR32138:SF0">
    <property type="entry name" value="PHOSPHATIDYLETHANOLAMINE N-METHYLTRANSFERASE"/>
    <property type="match status" value="1"/>
</dbReference>
<organism evidence="14 15">
    <name type="scientific">Tieghemiomyces parasiticus</name>
    <dbReference type="NCBI Taxonomy" id="78921"/>
    <lineage>
        <taxon>Eukaryota</taxon>
        <taxon>Fungi</taxon>
        <taxon>Fungi incertae sedis</taxon>
        <taxon>Zoopagomycota</taxon>
        <taxon>Kickxellomycotina</taxon>
        <taxon>Dimargaritomycetes</taxon>
        <taxon>Dimargaritales</taxon>
        <taxon>Dimargaritaceae</taxon>
        <taxon>Tieghemiomyces</taxon>
    </lineage>
</organism>
<dbReference type="EC" id="2.1.1.17" evidence="12"/>
<keyword evidence="12" id="KW-0256">Endoplasmic reticulum</keyword>
<dbReference type="Proteomes" id="UP001150569">
    <property type="component" value="Unassembled WGS sequence"/>
</dbReference>
<evidence type="ECO:0000256" key="3">
    <source>
        <dbReference type="ARBA" id="ARBA00022603"/>
    </source>
</evidence>
<feature type="transmembrane region" description="Helical" evidence="12">
    <location>
        <begin position="397"/>
        <end position="415"/>
    </location>
</feature>